<name>A0ABM0GIV9_SACKO</name>
<keyword evidence="5" id="KW-0418">Kinase</keyword>
<comment type="subcellular location">
    <subcellularLocation>
        <location evidence="1">Cytoplasm</location>
    </subcellularLocation>
</comment>
<keyword evidence="6" id="KW-1185">Reference proteome</keyword>
<dbReference type="PANTHER" id="PTHR21064:SF1">
    <property type="entry name" value="HYDROXYLYSINE KINASE"/>
    <property type="match status" value="1"/>
</dbReference>
<dbReference type="PANTHER" id="PTHR21064">
    <property type="entry name" value="AMINOGLYCOSIDE PHOSPHOTRANSFERASE DOMAIN-CONTAINING PROTEIN-RELATED"/>
    <property type="match status" value="1"/>
</dbReference>
<reference evidence="7" key="1">
    <citation type="submission" date="2025-08" db="UniProtKB">
        <authorList>
            <consortium name="RefSeq"/>
        </authorList>
    </citation>
    <scope>IDENTIFICATION</scope>
    <source>
        <tissue evidence="7">Testes</tissue>
    </source>
</reference>
<evidence type="ECO:0000256" key="1">
    <source>
        <dbReference type="ARBA" id="ARBA00004496"/>
    </source>
</evidence>
<keyword evidence="4" id="KW-0808">Transferase</keyword>
<evidence type="ECO:0000256" key="4">
    <source>
        <dbReference type="ARBA" id="ARBA00022679"/>
    </source>
</evidence>
<dbReference type="SUPFAM" id="SSF56112">
    <property type="entry name" value="Protein kinase-like (PK-like)"/>
    <property type="match status" value="1"/>
</dbReference>
<dbReference type="GeneID" id="100367800"/>
<accession>A0ABM0GIV9</accession>
<evidence type="ECO:0000256" key="3">
    <source>
        <dbReference type="ARBA" id="ARBA00022490"/>
    </source>
</evidence>
<evidence type="ECO:0000256" key="5">
    <source>
        <dbReference type="ARBA" id="ARBA00022777"/>
    </source>
</evidence>
<protein>
    <submittedName>
        <fullName evidence="7">Uncharacterized protein LOC100367800</fullName>
    </submittedName>
</protein>
<sequence>MAAEIPQSRQSTDSVYGKPTLTLGTAKEIVNTRYCLEIDVIKELSGSVDQNFYVSSSVGAQTTEFVLKIINLKESKCEELLMGRIEIMCCLNNDNINCPVPVKLSDGNYITWYGTKEISSYWF</sequence>
<dbReference type="Gene3D" id="3.30.200.20">
    <property type="entry name" value="Phosphorylase Kinase, domain 1"/>
    <property type="match status" value="1"/>
</dbReference>
<keyword evidence="3" id="KW-0963">Cytoplasm</keyword>
<organism evidence="6 7">
    <name type="scientific">Saccoglossus kowalevskii</name>
    <name type="common">Acorn worm</name>
    <dbReference type="NCBI Taxonomy" id="10224"/>
    <lineage>
        <taxon>Eukaryota</taxon>
        <taxon>Metazoa</taxon>
        <taxon>Hemichordata</taxon>
        <taxon>Enteropneusta</taxon>
        <taxon>Harrimaniidae</taxon>
        <taxon>Saccoglossus</taxon>
    </lineage>
</organism>
<gene>
    <name evidence="7" type="primary">LOC100367800</name>
</gene>
<evidence type="ECO:0000256" key="2">
    <source>
        <dbReference type="ARBA" id="ARBA00006219"/>
    </source>
</evidence>
<comment type="similarity">
    <text evidence="2">Belongs to the aminoglycoside phosphotransferase family.</text>
</comment>
<dbReference type="RefSeq" id="XP_002730827.1">
    <property type="nucleotide sequence ID" value="XM_002730781.1"/>
</dbReference>
<evidence type="ECO:0000313" key="6">
    <source>
        <dbReference type="Proteomes" id="UP000694865"/>
    </source>
</evidence>
<proteinExistence type="inferred from homology"/>
<dbReference type="InterPro" id="IPR011009">
    <property type="entry name" value="Kinase-like_dom_sf"/>
</dbReference>
<dbReference type="Proteomes" id="UP000694865">
    <property type="component" value="Unplaced"/>
</dbReference>
<dbReference type="InterPro" id="IPR050249">
    <property type="entry name" value="Pseudomonas-type_ThrB"/>
</dbReference>
<evidence type="ECO:0000313" key="7">
    <source>
        <dbReference type="RefSeq" id="XP_002730827.1"/>
    </source>
</evidence>